<organism evidence="3 5">
    <name type="scientific">Candidatus Nitrosopelagicus brevis</name>
    <dbReference type="NCBI Taxonomy" id="1410606"/>
    <lineage>
        <taxon>Archaea</taxon>
        <taxon>Nitrososphaerota</taxon>
    </lineage>
</organism>
<evidence type="ECO:0000313" key="4">
    <source>
        <dbReference type="EMBL" id="PTL87277.1"/>
    </source>
</evidence>
<evidence type="ECO:0000256" key="1">
    <source>
        <dbReference type="SAM" id="MobiDB-lite"/>
    </source>
</evidence>
<sequence>MVKHRRFSDKPKEDSNQKETELQEKTISAEKTPLDLKTILLSGTKYAYIIAAVALLSGIFTPLTLGIEIENVIFGMLSIFLGLGGGIVIFLGIKYQKFTTIMVCGGLGMMIGSVLLIYESTNHPIL</sequence>
<dbReference type="AlphaFoldDB" id="A0A0A7V8R0"/>
<proteinExistence type="predicted"/>
<dbReference type="Proteomes" id="UP000241022">
    <property type="component" value="Unassembled WGS sequence"/>
</dbReference>
<reference evidence="3 5" key="1">
    <citation type="journal article" date="2015" name="Proc. Natl. Acad. Sci. U.S.A.">
        <title>Genomic and proteomic characterization of "Candidatus Nitrosopelagicus brevis": An ammonia-oxidizing archaeon from the open ocean.</title>
        <authorList>
            <person name="Santoro A.E."/>
            <person name="Dupont C.L."/>
            <person name="Richter R.A."/>
            <person name="Craig M.T."/>
            <person name="Carini P."/>
            <person name="McIlvin M.R."/>
            <person name="Yang Y."/>
            <person name="Orsi W.D."/>
            <person name="Moran D.M."/>
            <person name="Saito M.A."/>
        </authorList>
    </citation>
    <scope>NUCLEOTIDE SEQUENCE [LARGE SCALE GENOMIC DNA]</scope>
    <source>
        <strain evidence="3">CN25</strain>
        <strain evidence="5">V2</strain>
    </source>
</reference>
<dbReference type="RefSeq" id="WP_048106569.1">
    <property type="nucleotide sequence ID" value="NZ_CP007026.1"/>
</dbReference>
<feature type="transmembrane region" description="Helical" evidence="2">
    <location>
        <begin position="73"/>
        <end position="93"/>
    </location>
</feature>
<dbReference type="STRING" id="1410606.T478_1494"/>
<keyword evidence="6" id="KW-1185">Reference proteome</keyword>
<keyword evidence="2" id="KW-0812">Transmembrane</keyword>
<gene>
    <name evidence="4" type="ORF">A7X95_05055</name>
    <name evidence="3" type="ORF">T478_1494</name>
</gene>
<feature type="compositionally biased region" description="Basic and acidic residues" evidence="1">
    <location>
        <begin position="8"/>
        <end position="25"/>
    </location>
</feature>
<dbReference type="EMBL" id="CP007026">
    <property type="protein sequence ID" value="AJA93040.1"/>
    <property type="molecule type" value="Genomic_DNA"/>
</dbReference>
<feature type="transmembrane region" description="Helical" evidence="2">
    <location>
        <begin position="46"/>
        <end position="67"/>
    </location>
</feature>
<evidence type="ECO:0000313" key="3">
    <source>
        <dbReference type="EMBL" id="AJA93040.1"/>
    </source>
</evidence>
<feature type="region of interest" description="Disordered" evidence="1">
    <location>
        <begin position="1"/>
        <end position="25"/>
    </location>
</feature>
<keyword evidence="2" id="KW-1133">Transmembrane helix</keyword>
<evidence type="ECO:0000313" key="6">
    <source>
        <dbReference type="Proteomes" id="UP000241022"/>
    </source>
</evidence>
<reference evidence="4 6" key="3">
    <citation type="submission" date="2018-04" db="EMBL/GenBank/DDBJ databases">
        <title>Transcriptomics of ammonia oxidizing archaea.</title>
        <authorList>
            <person name="Carini P."/>
        </authorList>
    </citation>
    <scope>NUCLEOTIDE SEQUENCE [LARGE SCALE GENOMIC DNA]</scope>
    <source>
        <strain evidence="4 6">U25</strain>
    </source>
</reference>
<name>A0A0A7V8R0_9ARCH</name>
<accession>A0A0A7V8R0</accession>
<evidence type="ECO:0000313" key="5">
    <source>
        <dbReference type="Proteomes" id="UP000030944"/>
    </source>
</evidence>
<feature type="transmembrane region" description="Helical" evidence="2">
    <location>
        <begin position="100"/>
        <end position="118"/>
    </location>
</feature>
<keyword evidence="2" id="KW-0472">Membrane</keyword>
<dbReference type="GeneID" id="24817358"/>
<reference evidence="4" key="2">
    <citation type="submission" date="2016-05" db="EMBL/GenBank/DDBJ databases">
        <authorList>
            <person name="Lavstsen T."/>
            <person name="Jespersen J.S."/>
        </authorList>
    </citation>
    <scope>NUCLEOTIDE SEQUENCE [LARGE SCALE GENOMIC DNA]</scope>
    <source>
        <strain evidence="4">U25</strain>
    </source>
</reference>
<evidence type="ECO:0000256" key="2">
    <source>
        <dbReference type="SAM" id="Phobius"/>
    </source>
</evidence>
<protein>
    <submittedName>
        <fullName evidence="3">Uncharacterized protein</fullName>
    </submittedName>
</protein>
<dbReference type="KEGG" id="nbv:T478_1494"/>
<dbReference type="EMBL" id="LXWN01000002">
    <property type="protein sequence ID" value="PTL87277.1"/>
    <property type="molecule type" value="Genomic_DNA"/>
</dbReference>
<dbReference type="Proteomes" id="UP000030944">
    <property type="component" value="Chromosome"/>
</dbReference>
<dbReference type="HOGENOM" id="CLU_1976423_0_0_2"/>